<dbReference type="InterPro" id="IPR024771">
    <property type="entry name" value="SUZ"/>
</dbReference>
<dbReference type="GeneTree" id="ENSGT00940000160796"/>
<gene>
    <name evidence="5" type="primary">ARPP21</name>
</gene>
<dbReference type="STRING" id="9593.ENSGGOP00000009132"/>
<sequence>MSEQGDLNQAIAEEGGTEQETATPENGIVKSESLDEEEKLELQRRLEAQNQERRKSKSGAGKGKLTRSLAVCEESSARPGGESLQDQESIHLQLSSFSSLQEEDKSRKDDSEREKEKDKNKDKTSEKPKIRMLSKDCSQEYTDSTGIDLHEFLINTLKNNSRDRMILLKMEQEIIDFIADNNNHYKKFPQMSSYQRMLVHRVAAYFGLDHNVDQTGKSVIINKTSSTRIPEQRFCEHLKDEKGEESQKRFILKRDNSSIDKEDNQSVCSQESLFVENSRLLEDSNICNETYKKRQLFRGNRDGSGRTSGSRQSSSENELKWSDHQRAWSSTDSDSSNRNLKPAMTKTASFGGITVLTRGDSTSSTRSTGKLSKAGSESSSSAGSSGSLSRTHPPLQSTPLVSGVAAGSPGCVPYPENGIGGQVAPSSTSYILLPLEAATGIPPGSILLNPHTGQPFVNPDGTPAIYNPPTSQQPLRSAMVGQSQQQPPQQQPSPQPQQQVQPPQPQMAGPLVTQSVQGLQASSQSVQYPAVSFPPQHLLPVSPTQHFPMRDDVATQFGQMTLSRQSSGETPEPPSGPVYPSSLMPQPAQQPSYVIASTGQQLPTGGFSGSGPPISQQVLQPPPSPQGFVQQPPPAQMPVYYYPSGQYPTSTTQQYRPMAPVQYNAQRSQQMPQAAQQAGYQPVLSGQQGFQGLIGVQQPPQSQNVMNNQQGTPVQSVMVSYPTMSSYQVPMTQGSQVLPQQSYQQPIMLPNQAGQGSLPATGMPVYCNVTPPTPQNNLRLIGPHCPSSTVPVMSASCRTNCASMSNAGWQVKF</sequence>
<dbReference type="FunFam" id="3.30.1370.50:FF:000001">
    <property type="entry name" value="R3H domain-containing protein 2 isoform 1"/>
    <property type="match status" value="1"/>
</dbReference>
<organism evidence="5 6">
    <name type="scientific">Gorilla gorilla gorilla</name>
    <name type="common">Western lowland gorilla</name>
    <dbReference type="NCBI Taxonomy" id="9595"/>
    <lineage>
        <taxon>Eukaryota</taxon>
        <taxon>Metazoa</taxon>
        <taxon>Chordata</taxon>
        <taxon>Craniata</taxon>
        <taxon>Vertebrata</taxon>
        <taxon>Euteleostomi</taxon>
        <taxon>Mammalia</taxon>
        <taxon>Eutheria</taxon>
        <taxon>Euarchontoglires</taxon>
        <taxon>Primates</taxon>
        <taxon>Haplorrhini</taxon>
        <taxon>Catarrhini</taxon>
        <taxon>Hominidae</taxon>
        <taxon>Gorilla</taxon>
    </lineage>
</organism>
<dbReference type="Pfam" id="PF01424">
    <property type="entry name" value="R3H"/>
    <property type="match status" value="1"/>
</dbReference>
<dbReference type="SMART" id="SM00393">
    <property type="entry name" value="R3H"/>
    <property type="match status" value="1"/>
</dbReference>
<feature type="compositionally biased region" description="Basic and acidic residues" evidence="2">
    <location>
        <begin position="40"/>
        <end position="53"/>
    </location>
</feature>
<feature type="domain" description="R3H" evidence="3">
    <location>
        <begin position="164"/>
        <end position="227"/>
    </location>
</feature>
<keyword evidence="6" id="KW-1185">Reference proteome</keyword>
<dbReference type="Ensembl" id="ENSGGOT00000009386.3">
    <property type="protein sequence ID" value="ENSGGOP00000009132.3"/>
    <property type="gene ID" value="ENSGGOG00000009337.3"/>
</dbReference>
<evidence type="ECO:0000256" key="2">
    <source>
        <dbReference type="SAM" id="MobiDB-lite"/>
    </source>
</evidence>
<name>G3R1Q1_GORGO</name>
<feature type="compositionally biased region" description="Low complexity" evidence="2">
    <location>
        <begin position="90"/>
        <end position="100"/>
    </location>
</feature>
<feature type="compositionally biased region" description="Pro residues" evidence="2">
    <location>
        <begin position="620"/>
        <end position="633"/>
    </location>
</feature>
<dbReference type="RefSeq" id="XP_055239952.2">
    <property type="nucleotide sequence ID" value="XM_055383977.2"/>
</dbReference>
<evidence type="ECO:0000313" key="5">
    <source>
        <dbReference type="Ensembl" id="ENSGGOP00000009132.3"/>
    </source>
</evidence>
<feature type="compositionally biased region" description="Low complexity" evidence="2">
    <location>
        <begin position="357"/>
        <end position="389"/>
    </location>
</feature>
<dbReference type="PANTHER" id="PTHR15672">
    <property type="entry name" value="CAMP-REGULATED PHOSPHOPROTEIN 21 RELATED R3H DOMAIN CONTAINING PROTEIN"/>
    <property type="match status" value="1"/>
</dbReference>
<dbReference type="FunCoup" id="G3R1Q1">
    <property type="interactions" value="16"/>
</dbReference>
<feature type="region of interest" description="Disordered" evidence="2">
    <location>
        <begin position="451"/>
        <end position="509"/>
    </location>
</feature>
<dbReference type="RefSeq" id="XP_018879874.3">
    <property type="nucleotide sequence ID" value="XM_019024329.4"/>
</dbReference>
<dbReference type="PANTHER" id="PTHR15672:SF14">
    <property type="entry name" value="CAMP-REGULATED PHOSPHOPROTEIN 21"/>
    <property type="match status" value="1"/>
</dbReference>
<dbReference type="CTD" id="10777"/>
<dbReference type="InterPro" id="IPR001374">
    <property type="entry name" value="R3H_dom"/>
</dbReference>
<dbReference type="GO" id="GO:0005737">
    <property type="term" value="C:cytoplasm"/>
    <property type="evidence" value="ECO:0007669"/>
    <property type="project" value="Ensembl"/>
</dbReference>
<accession>G3R1Q1</accession>
<dbReference type="GO" id="GO:0003676">
    <property type="term" value="F:nucleic acid binding"/>
    <property type="evidence" value="ECO:0007669"/>
    <property type="project" value="UniProtKB-UniRule"/>
</dbReference>
<feature type="compositionally biased region" description="Basic and acidic residues" evidence="2">
    <location>
        <begin position="317"/>
        <end position="326"/>
    </location>
</feature>
<dbReference type="CDD" id="cd02642">
    <property type="entry name" value="R3H_encore_like"/>
    <property type="match status" value="1"/>
</dbReference>
<proteinExistence type="predicted"/>
<reference evidence="6" key="1">
    <citation type="submission" date="2011-05" db="EMBL/GenBank/DDBJ databases">
        <title>Insights into the evolution of the great apes provided by the gorilla genome.</title>
        <authorList>
            <person name="Scally A."/>
        </authorList>
    </citation>
    <scope>NUCLEOTIDE SEQUENCE [LARGE SCALE GENOMIC DNA]</scope>
</reference>
<feature type="domain" description="SUZ" evidence="4">
    <location>
        <begin position="228"/>
        <end position="309"/>
    </location>
</feature>
<feature type="region of interest" description="Disordered" evidence="2">
    <location>
        <begin position="1"/>
        <end position="130"/>
    </location>
</feature>
<dbReference type="Gene3D" id="3.30.1370.50">
    <property type="entry name" value="R3H-like domain"/>
    <property type="match status" value="1"/>
</dbReference>
<feature type="compositionally biased region" description="Basic and acidic residues" evidence="2">
    <location>
        <begin position="102"/>
        <end position="130"/>
    </location>
</feature>
<evidence type="ECO:0000259" key="3">
    <source>
        <dbReference type="PROSITE" id="PS51061"/>
    </source>
</evidence>
<reference evidence="5" key="3">
    <citation type="submission" date="2025-08" db="UniProtKB">
        <authorList>
            <consortium name="Ensembl"/>
        </authorList>
    </citation>
    <scope>IDENTIFICATION</scope>
</reference>
<evidence type="ECO:0000313" key="6">
    <source>
        <dbReference type="Proteomes" id="UP000001519"/>
    </source>
</evidence>
<dbReference type="OMA" id="SSGCVPY"/>
<dbReference type="GeneID" id="101131070"/>
<keyword evidence="1" id="KW-0597">Phosphoprotein</keyword>
<feature type="compositionally biased region" description="Polar residues" evidence="2">
    <location>
        <begin position="327"/>
        <end position="339"/>
    </location>
</feature>
<dbReference type="Proteomes" id="UP000001519">
    <property type="component" value="Chromosome 3"/>
</dbReference>
<dbReference type="InParanoid" id="G3R1Q1"/>
<feature type="compositionally biased region" description="Polar residues" evidence="2">
    <location>
        <begin position="583"/>
        <end position="603"/>
    </location>
</feature>
<dbReference type="PROSITE" id="PS51061">
    <property type="entry name" value="R3H"/>
    <property type="match status" value="1"/>
</dbReference>
<feature type="compositionally biased region" description="Low complexity" evidence="2">
    <location>
        <begin position="305"/>
        <end position="315"/>
    </location>
</feature>
<dbReference type="RefSeq" id="XP_055239951.2">
    <property type="nucleotide sequence ID" value="XM_055383976.2"/>
</dbReference>
<dbReference type="InterPro" id="IPR036867">
    <property type="entry name" value="R3H_dom_sf"/>
</dbReference>
<reference evidence="5" key="4">
    <citation type="submission" date="2025-09" db="UniProtKB">
        <authorList>
            <consortium name="Ensembl"/>
        </authorList>
    </citation>
    <scope>IDENTIFICATION</scope>
</reference>
<dbReference type="SUPFAM" id="SSF82708">
    <property type="entry name" value="R3H domain"/>
    <property type="match status" value="1"/>
</dbReference>
<protein>
    <submittedName>
        <fullName evidence="5">cAMP regulated phosphoprotein 21</fullName>
    </submittedName>
</protein>
<evidence type="ECO:0000259" key="4">
    <source>
        <dbReference type="PROSITE" id="PS51673"/>
    </source>
</evidence>
<dbReference type="EMBL" id="CABD030020717">
    <property type="status" value="NOT_ANNOTATED_CDS"/>
    <property type="molecule type" value="Genomic_DNA"/>
</dbReference>
<dbReference type="InterPro" id="IPR051937">
    <property type="entry name" value="R3H_domain_containing"/>
</dbReference>
<dbReference type="Bgee" id="ENSGGOG00000009337">
    <property type="expression patterns" value="Expressed in cerebellum and 2 other cell types or tissues"/>
</dbReference>
<evidence type="ECO:0000256" key="1">
    <source>
        <dbReference type="ARBA" id="ARBA00022553"/>
    </source>
</evidence>
<dbReference type="AlphaFoldDB" id="G3R1Q1"/>
<reference evidence="5 6" key="2">
    <citation type="journal article" date="2012" name="Nature">
        <title>Insights into hominid evolution from the gorilla genome sequence.</title>
        <authorList>
            <person name="Scally A."/>
            <person name="Dutheil J.Y."/>
            <person name="Hillier L.W."/>
            <person name="Jordan G.E."/>
            <person name="Goodhead I."/>
            <person name="Herrero J."/>
            <person name="Hobolth A."/>
            <person name="Lappalainen T."/>
            <person name="Mailund T."/>
            <person name="Marques-Bonet T."/>
            <person name="McCarthy S."/>
            <person name="Montgomery S.H."/>
            <person name="Schwalie P.C."/>
            <person name="Tang Y.A."/>
            <person name="Ward M.C."/>
            <person name="Xue Y."/>
            <person name="Yngvadottir B."/>
            <person name="Alkan C."/>
            <person name="Andersen L.N."/>
            <person name="Ayub Q."/>
            <person name="Ball E.V."/>
            <person name="Beal K."/>
            <person name="Bradley B.J."/>
            <person name="Chen Y."/>
            <person name="Clee C.M."/>
            <person name="Fitzgerald S."/>
            <person name="Graves T.A."/>
            <person name="Gu Y."/>
            <person name="Heath P."/>
            <person name="Heger A."/>
            <person name="Karakoc E."/>
            <person name="Kolb-Kokocinski A."/>
            <person name="Laird G.K."/>
            <person name="Lunter G."/>
            <person name="Meader S."/>
            <person name="Mort M."/>
            <person name="Mullikin J.C."/>
            <person name="Munch K."/>
            <person name="O'Connor T.D."/>
            <person name="Phillips A.D."/>
            <person name="Prado-Martinez J."/>
            <person name="Rogers A.S."/>
            <person name="Sajjadian S."/>
            <person name="Schmidt D."/>
            <person name="Shaw K."/>
            <person name="Simpson J.T."/>
            <person name="Stenson P.D."/>
            <person name="Turner D.J."/>
            <person name="Vigilant L."/>
            <person name="Vilella A.J."/>
            <person name="Whitener W."/>
            <person name="Zhu B."/>
            <person name="Cooper D.N."/>
            <person name="de Jong P."/>
            <person name="Dermitzakis E.T."/>
            <person name="Eichler E.E."/>
            <person name="Flicek P."/>
            <person name="Goldman N."/>
            <person name="Mundy N.I."/>
            <person name="Ning Z."/>
            <person name="Odom D.T."/>
            <person name="Ponting C.P."/>
            <person name="Quail M.A."/>
            <person name="Ryder O.A."/>
            <person name="Searle S.M."/>
            <person name="Warren W.C."/>
            <person name="Wilson R.K."/>
            <person name="Schierup M.H."/>
            <person name="Rogers J."/>
            <person name="Tyler-Smith C."/>
            <person name="Durbin R."/>
        </authorList>
    </citation>
    <scope>NUCLEOTIDE SEQUENCE [LARGE SCALE GENOMIC DNA]</scope>
</reference>
<dbReference type="GO" id="GO:0034605">
    <property type="term" value="P:cellular response to heat"/>
    <property type="evidence" value="ECO:0007669"/>
    <property type="project" value="Ensembl"/>
</dbReference>
<feature type="compositionally biased region" description="Low complexity" evidence="2">
    <location>
        <begin position="9"/>
        <end position="25"/>
    </location>
</feature>
<dbReference type="RefSeq" id="XP_055239954.2">
    <property type="nucleotide sequence ID" value="XM_055383979.2"/>
</dbReference>
<feature type="region of interest" description="Disordered" evidence="2">
    <location>
        <begin position="298"/>
        <end position="402"/>
    </location>
</feature>
<feature type="region of interest" description="Disordered" evidence="2">
    <location>
        <begin position="562"/>
        <end position="633"/>
    </location>
</feature>
<dbReference type="PROSITE" id="PS51673">
    <property type="entry name" value="SUZ"/>
    <property type="match status" value="1"/>
</dbReference>
<dbReference type="RefSeq" id="XP_055239953.2">
    <property type="nucleotide sequence ID" value="XM_055383978.2"/>
</dbReference>